<evidence type="ECO:0000256" key="1">
    <source>
        <dbReference type="SAM" id="Phobius"/>
    </source>
</evidence>
<dbReference type="InterPro" id="IPR036166">
    <property type="entry name" value="YxeA-like_sf"/>
</dbReference>
<keyword evidence="1" id="KW-1133">Transmembrane helix</keyword>
<dbReference type="Pfam" id="PF06486">
    <property type="entry name" value="DUF1093"/>
    <property type="match status" value="1"/>
</dbReference>
<dbReference type="PANTHER" id="PTHR36433">
    <property type="entry name" value="HYPOTHETICAL CYTOSOLIC PROTEIN"/>
    <property type="match status" value="1"/>
</dbReference>
<dbReference type="Gene3D" id="2.40.50.480">
    <property type="match status" value="1"/>
</dbReference>
<protein>
    <recommendedName>
        <fullName evidence="4">YxeA family protein</fullName>
    </recommendedName>
</protein>
<dbReference type="InterPro" id="IPR006542">
    <property type="entry name" value="DUF1093"/>
</dbReference>
<dbReference type="AlphaFoldDB" id="A0A919XBT5"/>
<comment type="caution">
    <text evidence="2">The sequence shown here is derived from an EMBL/GenBank/DDBJ whole genome shotgun (WGS) entry which is preliminary data.</text>
</comment>
<dbReference type="SUPFAM" id="SSF159121">
    <property type="entry name" value="BC4932-like"/>
    <property type="match status" value="1"/>
</dbReference>
<accession>A0A919XBT5</accession>
<dbReference type="NCBIfam" id="TIGR01655">
    <property type="entry name" value="yxeA_fam"/>
    <property type="match status" value="1"/>
</dbReference>
<reference evidence="2" key="1">
    <citation type="submission" date="2021-03" db="EMBL/GenBank/DDBJ databases">
        <title>Antimicrobial resistance genes in bacteria isolated from Japanese honey, and their potential for conferring macrolide and lincosamide resistance in the American foulbrood pathogen Paenibacillus larvae.</title>
        <authorList>
            <person name="Okamoto M."/>
            <person name="Kumagai M."/>
            <person name="Kanamori H."/>
            <person name="Takamatsu D."/>
        </authorList>
    </citation>
    <scope>NUCLEOTIDE SEQUENCE</scope>
    <source>
        <strain evidence="2">J43TS3</strain>
    </source>
</reference>
<dbReference type="Proteomes" id="UP000676917">
    <property type="component" value="Unassembled WGS sequence"/>
</dbReference>
<dbReference type="RefSeq" id="WP_212921499.1">
    <property type="nucleotide sequence ID" value="NZ_BORP01000005.1"/>
</dbReference>
<proteinExistence type="predicted"/>
<evidence type="ECO:0008006" key="4">
    <source>
        <dbReference type="Google" id="ProtNLM"/>
    </source>
</evidence>
<keyword evidence="1" id="KW-0472">Membrane</keyword>
<dbReference type="EMBL" id="BORP01000005">
    <property type="protein sequence ID" value="GIO28042.1"/>
    <property type="molecule type" value="Genomic_DNA"/>
</dbReference>
<name>A0A919XBT5_9BACI</name>
<feature type="transmembrane region" description="Helical" evidence="1">
    <location>
        <begin position="6"/>
        <end position="22"/>
    </location>
</feature>
<keyword evidence="1" id="KW-0812">Transmembrane</keyword>
<organism evidence="2 3">
    <name type="scientific">Ornithinibacillus bavariensis</name>
    <dbReference type="NCBI Taxonomy" id="545502"/>
    <lineage>
        <taxon>Bacteria</taxon>
        <taxon>Bacillati</taxon>
        <taxon>Bacillota</taxon>
        <taxon>Bacilli</taxon>
        <taxon>Bacillales</taxon>
        <taxon>Bacillaceae</taxon>
        <taxon>Ornithinibacillus</taxon>
    </lineage>
</organism>
<sequence>MKKSMIVIGIIVVIIVAGAFFMQNVNLNRFGADEYYTQINGKGNKMEEKMSDGTIYINYEYELPAYNKDGEQKTLTFTANKQLRENAFLLLFVKDGKGVTSYQEVTAKELPEKVAEKLK</sequence>
<evidence type="ECO:0000313" key="2">
    <source>
        <dbReference type="EMBL" id="GIO28042.1"/>
    </source>
</evidence>
<keyword evidence="3" id="KW-1185">Reference proteome</keyword>
<evidence type="ECO:0000313" key="3">
    <source>
        <dbReference type="Proteomes" id="UP000676917"/>
    </source>
</evidence>
<gene>
    <name evidence="2" type="ORF">J43TS3_26530</name>
</gene>
<dbReference type="PANTHER" id="PTHR36433:SF2">
    <property type="entry name" value="YXEA FAMILY PROTEIN"/>
    <property type="match status" value="1"/>
</dbReference>